<protein>
    <submittedName>
        <fullName evidence="1">Clavaminate synthase-like protein</fullName>
    </submittedName>
</protein>
<accession>A0ACB5SID0</accession>
<name>A0ACB5SID0_9PEZI</name>
<sequence length="223" mass="22897">MAPGTPPSPPPPPTARRPMRLPPPTTTTTTNPADGRPTDATPAELLLDEDRAAAVAAALDAMHAAAAAAASLAPEQPSSNHPNPVPVPAAAPPPADANPPPPLPPSPLSRAHAAALLRACLSAPLPADDAVRACEPDVLALLPGRPAEAMRVAHARLHVFPFKDVGRCWLRAWVEGSLWRAVEVLEEGGGDWVAEVVRVVDMALILAGGVGREGVCESLAGDI</sequence>
<gene>
    <name evidence="1" type="primary">g2966</name>
    <name evidence="1" type="ORF">NpPPO83_00002966</name>
</gene>
<evidence type="ECO:0000313" key="1">
    <source>
        <dbReference type="EMBL" id="GME42623.1"/>
    </source>
</evidence>
<dbReference type="EMBL" id="BSXG01000104">
    <property type="protein sequence ID" value="GME42623.1"/>
    <property type="molecule type" value="Genomic_DNA"/>
</dbReference>
<reference evidence="1" key="1">
    <citation type="submission" date="2024-09" db="EMBL/GenBank/DDBJ databases">
        <title>Draft Genome Sequences of Neofusicoccum parvum.</title>
        <authorList>
            <person name="Ashida A."/>
            <person name="Camagna M."/>
            <person name="Tanaka A."/>
            <person name="Takemoto D."/>
        </authorList>
    </citation>
    <scope>NUCLEOTIDE SEQUENCE</scope>
    <source>
        <strain evidence="1">PPO83</strain>
    </source>
</reference>
<comment type="caution">
    <text evidence="1">The sequence shown here is derived from an EMBL/GenBank/DDBJ whole genome shotgun (WGS) entry which is preliminary data.</text>
</comment>
<keyword evidence="2" id="KW-1185">Reference proteome</keyword>
<dbReference type="Proteomes" id="UP001165186">
    <property type="component" value="Unassembled WGS sequence"/>
</dbReference>
<proteinExistence type="predicted"/>
<organism evidence="1 2">
    <name type="scientific">Neofusicoccum parvum</name>
    <dbReference type="NCBI Taxonomy" id="310453"/>
    <lineage>
        <taxon>Eukaryota</taxon>
        <taxon>Fungi</taxon>
        <taxon>Dikarya</taxon>
        <taxon>Ascomycota</taxon>
        <taxon>Pezizomycotina</taxon>
        <taxon>Dothideomycetes</taxon>
        <taxon>Dothideomycetes incertae sedis</taxon>
        <taxon>Botryosphaeriales</taxon>
        <taxon>Botryosphaeriaceae</taxon>
        <taxon>Neofusicoccum</taxon>
    </lineage>
</organism>
<evidence type="ECO:0000313" key="2">
    <source>
        <dbReference type="Proteomes" id="UP001165186"/>
    </source>
</evidence>